<proteinExistence type="inferred from homology"/>
<dbReference type="FunFam" id="3.20.20.100:FF:000002">
    <property type="entry name" value="2,5-diketo-D-gluconic acid reductase A"/>
    <property type="match status" value="1"/>
</dbReference>
<dbReference type="PROSITE" id="PS00798">
    <property type="entry name" value="ALDOKETO_REDUCTASE_1"/>
    <property type="match status" value="1"/>
</dbReference>
<keyword evidence="2" id="KW-0521">NADP</keyword>
<dbReference type="PANTHER" id="PTHR43827:SF3">
    <property type="entry name" value="NADP-DEPENDENT OXIDOREDUCTASE DOMAIN-CONTAINING PROTEIN"/>
    <property type="match status" value="1"/>
</dbReference>
<feature type="binding site" evidence="5">
    <location>
        <position position="112"/>
    </location>
    <ligand>
        <name>substrate</name>
    </ligand>
</feature>
<keyword evidence="9" id="KW-1185">Reference proteome</keyword>
<evidence type="ECO:0000313" key="8">
    <source>
        <dbReference type="EMBL" id="PFG21036.1"/>
    </source>
</evidence>
<dbReference type="SUPFAM" id="SSF51430">
    <property type="entry name" value="NAD(P)-linked oxidoreductase"/>
    <property type="match status" value="1"/>
</dbReference>
<feature type="domain" description="NADP-dependent oxidoreductase" evidence="7">
    <location>
        <begin position="22"/>
        <end position="263"/>
    </location>
</feature>
<dbReference type="EMBL" id="PDJD01000001">
    <property type="protein sequence ID" value="PFG21036.1"/>
    <property type="molecule type" value="Genomic_DNA"/>
</dbReference>
<evidence type="ECO:0000256" key="4">
    <source>
        <dbReference type="PIRSR" id="PIRSR000097-1"/>
    </source>
</evidence>
<reference evidence="8 9" key="1">
    <citation type="submission" date="2017-10" db="EMBL/GenBank/DDBJ databases">
        <title>Sequencing the genomes of 1000 actinobacteria strains.</title>
        <authorList>
            <person name="Klenk H.-P."/>
        </authorList>
    </citation>
    <scope>NUCLEOTIDE SEQUENCE [LARGE SCALE GENOMIC DNA]</scope>
    <source>
        <strain evidence="8 9">DSM 21801</strain>
    </source>
</reference>
<comment type="caution">
    <text evidence="8">The sequence shown here is derived from an EMBL/GenBank/DDBJ whole genome shotgun (WGS) entry which is preliminary data.</text>
</comment>
<dbReference type="InterPro" id="IPR036812">
    <property type="entry name" value="NAD(P)_OxRdtase_dom_sf"/>
</dbReference>
<evidence type="ECO:0000256" key="3">
    <source>
        <dbReference type="ARBA" id="ARBA00023002"/>
    </source>
</evidence>
<accession>A0A2A9D3W8</accession>
<dbReference type="PIRSF" id="PIRSF000097">
    <property type="entry name" value="AKR"/>
    <property type="match status" value="1"/>
</dbReference>
<feature type="site" description="Lowers pKa of active site Tyr" evidence="6">
    <location>
        <position position="78"/>
    </location>
</feature>
<dbReference type="InterPro" id="IPR020471">
    <property type="entry name" value="AKR"/>
</dbReference>
<dbReference type="OrthoDB" id="9804790at2"/>
<dbReference type="AlphaFoldDB" id="A0A2A9D3W8"/>
<dbReference type="PRINTS" id="PR00069">
    <property type="entry name" value="ALDKETRDTASE"/>
</dbReference>
<evidence type="ECO:0000256" key="5">
    <source>
        <dbReference type="PIRSR" id="PIRSR000097-2"/>
    </source>
</evidence>
<dbReference type="Gene3D" id="3.20.20.100">
    <property type="entry name" value="NADP-dependent oxidoreductase domain"/>
    <property type="match status" value="1"/>
</dbReference>
<comment type="similarity">
    <text evidence="1">Belongs to the aldo/keto reductase family.</text>
</comment>
<evidence type="ECO:0000259" key="7">
    <source>
        <dbReference type="Pfam" id="PF00248"/>
    </source>
</evidence>
<evidence type="ECO:0000256" key="2">
    <source>
        <dbReference type="ARBA" id="ARBA00022857"/>
    </source>
</evidence>
<gene>
    <name evidence="8" type="ORF">ATL40_2655</name>
</gene>
<keyword evidence="3" id="KW-0560">Oxidoreductase</keyword>
<feature type="active site" description="Proton donor" evidence="4">
    <location>
        <position position="49"/>
    </location>
</feature>
<dbReference type="Pfam" id="PF00248">
    <property type="entry name" value="Aldo_ket_red"/>
    <property type="match status" value="1"/>
</dbReference>
<name>A0A2A9D3W8_9MICO</name>
<sequence>MPGFLPLNDGTHLPALGLGLYKVAPGECAATITSAVGLGYRLLDGASFYGNERAVGEAIRALEQDRGIPREDLLVASKFWGEPVQSYDQAMADFEATESALDIGPLDLYYIHWPRPSQDNYVDTWRALVDLQAQGRVHTIAVCNFNAEELTRLIEETGVVPAINQVESHPWLPQHELRAFHARYGILTQAWSPLGRGRMLAVPAIRGIAAKHGCTPAQVVLAWHLALGGAAIPKSTRAERQRENLAADSVFLDADDMARLAALENGTHTGTSPDERR</sequence>
<dbReference type="Proteomes" id="UP000224915">
    <property type="component" value="Unassembled WGS sequence"/>
</dbReference>
<evidence type="ECO:0000256" key="6">
    <source>
        <dbReference type="PIRSR" id="PIRSR000097-3"/>
    </source>
</evidence>
<dbReference type="GO" id="GO:0016616">
    <property type="term" value="F:oxidoreductase activity, acting on the CH-OH group of donors, NAD or NADP as acceptor"/>
    <property type="evidence" value="ECO:0007669"/>
    <property type="project" value="UniProtKB-ARBA"/>
</dbReference>
<dbReference type="RefSeq" id="WP_098469933.1">
    <property type="nucleotide sequence ID" value="NZ_PDJD01000001.1"/>
</dbReference>
<organism evidence="8 9">
    <name type="scientific">Serinibacter salmoneus</name>
    <dbReference type="NCBI Taxonomy" id="556530"/>
    <lineage>
        <taxon>Bacteria</taxon>
        <taxon>Bacillati</taxon>
        <taxon>Actinomycetota</taxon>
        <taxon>Actinomycetes</taxon>
        <taxon>Micrococcales</taxon>
        <taxon>Beutenbergiaceae</taxon>
        <taxon>Serinibacter</taxon>
    </lineage>
</organism>
<evidence type="ECO:0000313" key="9">
    <source>
        <dbReference type="Proteomes" id="UP000224915"/>
    </source>
</evidence>
<dbReference type="InterPro" id="IPR018170">
    <property type="entry name" value="Aldo/ket_reductase_CS"/>
</dbReference>
<protein>
    <submittedName>
        <fullName evidence="8">Diketogulonate reductase-like aldo/keto reductase</fullName>
    </submittedName>
</protein>
<evidence type="ECO:0000256" key="1">
    <source>
        <dbReference type="ARBA" id="ARBA00007905"/>
    </source>
</evidence>
<dbReference type="InterPro" id="IPR023210">
    <property type="entry name" value="NADP_OxRdtase_dom"/>
</dbReference>
<dbReference type="PANTHER" id="PTHR43827">
    <property type="entry name" value="2,5-DIKETO-D-GLUCONIC ACID REDUCTASE"/>
    <property type="match status" value="1"/>
</dbReference>